<dbReference type="InterPro" id="IPR002125">
    <property type="entry name" value="CMP_dCMP_dom"/>
</dbReference>
<dbReference type="InterPro" id="IPR016193">
    <property type="entry name" value="Cytidine_deaminase-like"/>
</dbReference>
<evidence type="ECO:0000256" key="1">
    <source>
        <dbReference type="ARBA" id="ARBA00004910"/>
    </source>
</evidence>
<dbReference type="EMBL" id="CASHTH010003799">
    <property type="protein sequence ID" value="CAI8049515.1"/>
    <property type="molecule type" value="Genomic_DNA"/>
</dbReference>
<name>A0AA35TJL6_GEOBA</name>
<dbReference type="NCBIfam" id="TIGR00326">
    <property type="entry name" value="eubact_ribD"/>
    <property type="match status" value="1"/>
</dbReference>
<comment type="caution">
    <text evidence="6">The sequence shown here is derived from an EMBL/GenBank/DDBJ whole genome shotgun (WGS) entry which is preliminary data.</text>
</comment>
<protein>
    <recommendedName>
        <fullName evidence="2">5-amino-6-(5-phosphoribosylamino)uracil reductase</fullName>
        <ecNumber evidence="2">1.1.1.193</ecNumber>
    </recommendedName>
</protein>
<dbReference type="Pfam" id="PF00383">
    <property type="entry name" value="dCMP_cyt_deam_1"/>
    <property type="match status" value="1"/>
</dbReference>
<feature type="region of interest" description="Disordered" evidence="4">
    <location>
        <begin position="186"/>
        <end position="240"/>
    </location>
</feature>
<evidence type="ECO:0000313" key="6">
    <source>
        <dbReference type="EMBL" id="CAI8049515.1"/>
    </source>
</evidence>
<dbReference type="SUPFAM" id="SSF53927">
    <property type="entry name" value="Cytidine deaminase-like"/>
    <property type="match status" value="1"/>
</dbReference>
<proteinExistence type="predicted"/>
<dbReference type="InterPro" id="IPR024072">
    <property type="entry name" value="DHFR-like_dom_sf"/>
</dbReference>
<dbReference type="Gene3D" id="3.40.430.10">
    <property type="entry name" value="Dihydrofolate Reductase, subunit A"/>
    <property type="match status" value="1"/>
</dbReference>
<sequence>MDRALALARQGRGRTSPNPMVGAVVVSDAGEVVRQRIPRAGRRGALRRSARSTRQARWRAARRLYCTLEPCAHQGRTGPCVVRIAEAGVQRVVVAVGDPSPKVNGAGIAWLRQRGIQVDVGVRRAEAARLNEAFLTWAASGRPFVTMKIATSLDGRIASQPGVRTPITGAAAVAAVHGTRAEVDAVGVGSTTHADRRSTPDGARGAAPAAADADRLRPAVAHAAHREEYSRRWRPVRSSS</sequence>
<dbReference type="Proteomes" id="UP001174909">
    <property type="component" value="Unassembled WGS sequence"/>
</dbReference>
<accession>A0AA35TJL6</accession>
<evidence type="ECO:0000256" key="2">
    <source>
        <dbReference type="ARBA" id="ARBA00013173"/>
    </source>
</evidence>
<feature type="compositionally biased region" description="Low complexity" evidence="4">
    <location>
        <begin position="200"/>
        <end position="211"/>
    </location>
</feature>
<keyword evidence="7" id="KW-1185">Reference proteome</keyword>
<keyword evidence="3" id="KW-0511">Multifunctional enzyme</keyword>
<reference evidence="6" key="1">
    <citation type="submission" date="2023-03" db="EMBL/GenBank/DDBJ databases">
        <authorList>
            <person name="Steffen K."/>
            <person name="Cardenas P."/>
        </authorList>
    </citation>
    <scope>NUCLEOTIDE SEQUENCE</scope>
</reference>
<dbReference type="Gene3D" id="3.40.140.10">
    <property type="entry name" value="Cytidine Deaminase, domain 2"/>
    <property type="match status" value="1"/>
</dbReference>
<dbReference type="InterPro" id="IPR002734">
    <property type="entry name" value="RibDG_C"/>
</dbReference>
<organism evidence="6 7">
    <name type="scientific">Geodia barretti</name>
    <name type="common">Barrett's horny sponge</name>
    <dbReference type="NCBI Taxonomy" id="519541"/>
    <lineage>
        <taxon>Eukaryota</taxon>
        <taxon>Metazoa</taxon>
        <taxon>Porifera</taxon>
        <taxon>Demospongiae</taxon>
        <taxon>Heteroscleromorpha</taxon>
        <taxon>Tetractinellida</taxon>
        <taxon>Astrophorina</taxon>
        <taxon>Geodiidae</taxon>
        <taxon>Geodia</taxon>
    </lineage>
</organism>
<dbReference type="Pfam" id="PF01872">
    <property type="entry name" value="RibD_C"/>
    <property type="match status" value="1"/>
</dbReference>
<dbReference type="GO" id="GO:0008703">
    <property type="term" value="F:5-amino-6-(5-phosphoribosylamino)uracil reductase activity"/>
    <property type="evidence" value="ECO:0007669"/>
    <property type="project" value="UniProtKB-EC"/>
</dbReference>
<dbReference type="EC" id="1.1.1.193" evidence="2"/>
<evidence type="ECO:0000256" key="3">
    <source>
        <dbReference type="ARBA" id="ARBA00023268"/>
    </source>
</evidence>
<dbReference type="AlphaFoldDB" id="A0AA35TJL6"/>
<evidence type="ECO:0000256" key="4">
    <source>
        <dbReference type="SAM" id="MobiDB-lite"/>
    </source>
</evidence>
<evidence type="ECO:0000313" key="7">
    <source>
        <dbReference type="Proteomes" id="UP001174909"/>
    </source>
</evidence>
<gene>
    <name evidence="6" type="ORF">GBAR_LOCUS27262</name>
</gene>
<evidence type="ECO:0000259" key="5">
    <source>
        <dbReference type="PROSITE" id="PS51747"/>
    </source>
</evidence>
<feature type="domain" description="CMP/dCMP-type deaminase" evidence="5">
    <location>
        <begin position="1"/>
        <end position="119"/>
    </location>
</feature>
<dbReference type="PROSITE" id="PS51747">
    <property type="entry name" value="CYT_DCMP_DEAMINASES_2"/>
    <property type="match status" value="1"/>
</dbReference>
<dbReference type="GO" id="GO:0009231">
    <property type="term" value="P:riboflavin biosynthetic process"/>
    <property type="evidence" value="ECO:0007669"/>
    <property type="project" value="InterPro"/>
</dbReference>
<comment type="pathway">
    <text evidence="1">Cofactor biosynthesis; riboflavin biosynthesis; 5-amino-6-(D-ribitylamino)uracil from GTP: step 3/4.</text>
</comment>
<dbReference type="InterPro" id="IPR004794">
    <property type="entry name" value="Eubact_RibD"/>
</dbReference>
<dbReference type="GO" id="GO:0008835">
    <property type="term" value="F:diaminohydroxyphosphoribosylaminopyrimidine deaminase activity"/>
    <property type="evidence" value="ECO:0007669"/>
    <property type="project" value="InterPro"/>
</dbReference>
<dbReference type="SUPFAM" id="SSF53597">
    <property type="entry name" value="Dihydrofolate reductase-like"/>
    <property type="match status" value="1"/>
</dbReference>